<dbReference type="EMBL" id="KF901049">
    <property type="protein sequence ID" value="AIF16237.1"/>
    <property type="molecule type" value="Genomic_DNA"/>
</dbReference>
<accession>A0A075HP71</accession>
<reference evidence="1" key="1">
    <citation type="journal article" date="2014" name="Genome Biol. Evol.">
        <title>Pangenome evidence for extensive interdomain horizontal transfer affecting lineage core and shell genes in uncultured planktonic thaumarchaeota and euryarchaeota.</title>
        <authorList>
            <person name="Deschamps P."/>
            <person name="Zivanovic Y."/>
            <person name="Moreira D."/>
            <person name="Rodriguez-Valera F."/>
            <person name="Lopez-Garcia P."/>
        </authorList>
    </citation>
    <scope>NUCLEOTIDE SEQUENCE</scope>
</reference>
<dbReference type="AlphaFoldDB" id="A0A075HP71"/>
<protein>
    <submittedName>
        <fullName evidence="1">Uncharacterized protein</fullName>
    </submittedName>
</protein>
<name>A0A075HP71_9ARCH</name>
<organism evidence="1">
    <name type="scientific">uncultured marine thaumarchaeote KM3_73_B11</name>
    <dbReference type="NCBI Taxonomy" id="1456265"/>
    <lineage>
        <taxon>Archaea</taxon>
        <taxon>Nitrososphaerota</taxon>
        <taxon>environmental samples</taxon>
    </lineage>
</organism>
<sequence length="114" mass="13653">MILVNCPECVSREITKKKTQLEAEFNAEEQEDGYEFRAPPYREIEDTIDFEELGLIMKLDPATKHFICKRCGLYATREQVSDIRYKLSRKESTKSDKQYDYLDWWQKSKKDKDE</sequence>
<proteinExistence type="predicted"/>
<evidence type="ECO:0000313" key="1">
    <source>
        <dbReference type="EMBL" id="AIF16237.1"/>
    </source>
</evidence>